<dbReference type="SUPFAM" id="SSF54211">
    <property type="entry name" value="Ribosomal protein S5 domain 2-like"/>
    <property type="match status" value="1"/>
</dbReference>
<evidence type="ECO:0000259" key="16">
    <source>
        <dbReference type="Pfam" id="PF22700"/>
    </source>
</evidence>
<dbReference type="FunFam" id="3.30.230.10:FF:000080">
    <property type="entry name" value="Diphosphomevalonate decarboxylase"/>
    <property type="match status" value="1"/>
</dbReference>
<dbReference type="Gene3D" id="3.30.230.10">
    <property type="match status" value="1"/>
</dbReference>
<dbReference type="InParanoid" id="D7FTH9"/>
<feature type="domain" description="Mvd1 C-terminal" evidence="15">
    <location>
        <begin position="206"/>
        <end position="410"/>
    </location>
</feature>
<evidence type="ECO:0000256" key="9">
    <source>
        <dbReference type="ARBA" id="ARBA00023098"/>
    </source>
</evidence>
<dbReference type="GO" id="GO:0005524">
    <property type="term" value="F:ATP binding"/>
    <property type="evidence" value="ECO:0007669"/>
    <property type="project" value="UniProtKB-UniRule"/>
</dbReference>
<keyword evidence="7 14" id="KW-0752">Steroid biosynthesis</keyword>
<dbReference type="Pfam" id="PF22700">
    <property type="entry name" value="MVD-like_N"/>
    <property type="match status" value="1"/>
</dbReference>
<feature type="domain" description="Diphosphomevalonate decarboxylase-like N-terminal" evidence="16">
    <location>
        <begin position="15"/>
        <end position="192"/>
    </location>
</feature>
<name>D7FTH9_ECTSI</name>
<keyword evidence="14" id="KW-0152">Cholesterol biosynthesis</keyword>
<dbReference type="Gene3D" id="3.30.70.890">
    <property type="entry name" value="GHMP kinase, C-terminal domain"/>
    <property type="match status" value="1"/>
</dbReference>
<evidence type="ECO:0000256" key="2">
    <source>
        <dbReference type="ARBA" id="ARBA00008831"/>
    </source>
</evidence>
<dbReference type="EC" id="4.1.1.33" evidence="3 13"/>
<dbReference type="GO" id="GO:0004163">
    <property type="term" value="F:diphosphomevalonate decarboxylase activity"/>
    <property type="evidence" value="ECO:0007669"/>
    <property type="project" value="UniProtKB-UniRule"/>
</dbReference>
<dbReference type="STRING" id="2880.D7FTH9"/>
<evidence type="ECO:0000256" key="3">
    <source>
        <dbReference type="ARBA" id="ARBA00012296"/>
    </source>
</evidence>
<evidence type="ECO:0000256" key="12">
    <source>
        <dbReference type="ARBA" id="ARBA00023239"/>
    </source>
</evidence>
<dbReference type="GO" id="GO:0009536">
    <property type="term" value="C:plastid"/>
    <property type="evidence" value="ECO:0007669"/>
    <property type="project" value="UniProtKB-SubCell"/>
</dbReference>
<dbReference type="InterPro" id="IPR020568">
    <property type="entry name" value="Ribosomal_Su5_D2-typ_SF"/>
</dbReference>
<evidence type="ECO:0000259" key="15">
    <source>
        <dbReference type="Pfam" id="PF18376"/>
    </source>
</evidence>
<organism evidence="17 18">
    <name type="scientific">Ectocarpus siliculosus</name>
    <name type="common">Brown alga</name>
    <name type="synonym">Conferva siliculosa</name>
    <dbReference type="NCBI Taxonomy" id="2880"/>
    <lineage>
        <taxon>Eukaryota</taxon>
        <taxon>Sar</taxon>
        <taxon>Stramenopiles</taxon>
        <taxon>Ochrophyta</taxon>
        <taxon>PX clade</taxon>
        <taxon>Phaeophyceae</taxon>
        <taxon>Ectocarpales</taxon>
        <taxon>Ectocarpaceae</taxon>
        <taxon>Ectocarpus</taxon>
    </lineage>
</organism>
<accession>D7FTH9</accession>
<evidence type="ECO:0000256" key="11">
    <source>
        <dbReference type="ARBA" id="ARBA00023221"/>
    </source>
</evidence>
<evidence type="ECO:0000256" key="8">
    <source>
        <dbReference type="ARBA" id="ARBA00023011"/>
    </source>
</evidence>
<keyword evidence="14" id="KW-0153">Cholesterol metabolism</keyword>
<comment type="pathway">
    <text evidence="14">Steroid biosynthesis; cholesterol biosynthesis.</text>
</comment>
<dbReference type="InterPro" id="IPR041431">
    <property type="entry name" value="Mvd1_C"/>
</dbReference>
<evidence type="ECO:0000256" key="7">
    <source>
        <dbReference type="ARBA" id="ARBA00022955"/>
    </source>
</evidence>
<dbReference type="EMBL" id="FN648431">
    <property type="protein sequence ID" value="CBJ48557.1"/>
    <property type="molecule type" value="Genomic_DNA"/>
</dbReference>
<dbReference type="PANTHER" id="PTHR10977:SF3">
    <property type="entry name" value="DIPHOSPHOMEVALONATE DECARBOXYLASE"/>
    <property type="match status" value="1"/>
</dbReference>
<comment type="similarity">
    <text evidence="2 13 14">Belongs to the diphosphomevalonate decarboxylase family.</text>
</comment>
<dbReference type="InterPro" id="IPR053859">
    <property type="entry name" value="MVD-like_N"/>
</dbReference>
<keyword evidence="9 13" id="KW-0443">Lipid metabolism</keyword>
<protein>
    <recommendedName>
        <fullName evidence="3 13">Diphosphomevalonate decarboxylase</fullName>
        <ecNumber evidence="3 13">4.1.1.33</ecNumber>
    </recommendedName>
</protein>
<dbReference type="UniPathway" id="UPA00063"/>
<dbReference type="NCBIfam" id="TIGR01240">
    <property type="entry name" value="mevDPdecarb"/>
    <property type="match status" value="1"/>
</dbReference>
<dbReference type="SUPFAM" id="SSF55060">
    <property type="entry name" value="GHMP Kinase, C-terminal domain"/>
    <property type="match status" value="1"/>
</dbReference>
<comment type="catalytic activity">
    <reaction evidence="13 14">
        <text>(R)-5-diphosphomevalonate + ATP = isopentenyl diphosphate + ADP + phosphate + CO2</text>
        <dbReference type="Rhea" id="RHEA:23732"/>
        <dbReference type="ChEBI" id="CHEBI:16526"/>
        <dbReference type="ChEBI" id="CHEBI:30616"/>
        <dbReference type="ChEBI" id="CHEBI:43474"/>
        <dbReference type="ChEBI" id="CHEBI:57557"/>
        <dbReference type="ChEBI" id="CHEBI:128769"/>
        <dbReference type="ChEBI" id="CHEBI:456216"/>
        <dbReference type="EC" id="4.1.1.33"/>
    </reaction>
</comment>
<evidence type="ECO:0000256" key="5">
    <source>
        <dbReference type="ARBA" id="ARBA00022741"/>
    </source>
</evidence>
<dbReference type="FunFam" id="3.30.70.890:FF:000005">
    <property type="entry name" value="Diphosphomevalonate decarboxylase"/>
    <property type="match status" value="1"/>
</dbReference>
<dbReference type="PANTHER" id="PTHR10977">
    <property type="entry name" value="DIPHOSPHOMEVALONATE DECARBOXYLASE"/>
    <property type="match status" value="1"/>
</dbReference>
<dbReference type="EMBL" id="FN649736">
    <property type="protein sequence ID" value="CBJ48557.1"/>
    <property type="molecule type" value="Genomic_DNA"/>
</dbReference>
<evidence type="ECO:0000256" key="14">
    <source>
        <dbReference type="RuleBase" id="RU363086"/>
    </source>
</evidence>
<evidence type="ECO:0000313" key="18">
    <source>
        <dbReference type="Proteomes" id="UP000002630"/>
    </source>
</evidence>
<reference evidence="17 18" key="1">
    <citation type="journal article" date="2010" name="Nature">
        <title>The Ectocarpus genome and the independent evolution of multicellularity in brown algae.</title>
        <authorList>
            <person name="Cock J.M."/>
            <person name="Sterck L."/>
            <person name="Rouze P."/>
            <person name="Scornet D."/>
            <person name="Allen A.E."/>
            <person name="Amoutzias G."/>
            <person name="Anthouard V."/>
            <person name="Artiguenave F."/>
            <person name="Aury J.M."/>
            <person name="Badger J.H."/>
            <person name="Beszteri B."/>
            <person name="Billiau K."/>
            <person name="Bonnet E."/>
            <person name="Bothwell J.H."/>
            <person name="Bowler C."/>
            <person name="Boyen C."/>
            <person name="Brownlee C."/>
            <person name="Carrano C.J."/>
            <person name="Charrier B."/>
            <person name="Cho G.Y."/>
            <person name="Coelho S.M."/>
            <person name="Collen J."/>
            <person name="Corre E."/>
            <person name="Da Silva C."/>
            <person name="Delage L."/>
            <person name="Delaroque N."/>
            <person name="Dittami S.M."/>
            <person name="Doulbeau S."/>
            <person name="Elias M."/>
            <person name="Farnham G."/>
            <person name="Gachon C.M."/>
            <person name="Gschloessl B."/>
            <person name="Heesch S."/>
            <person name="Jabbari K."/>
            <person name="Jubin C."/>
            <person name="Kawai H."/>
            <person name="Kimura K."/>
            <person name="Kloareg B."/>
            <person name="Kupper F.C."/>
            <person name="Lang D."/>
            <person name="Le Bail A."/>
            <person name="Leblanc C."/>
            <person name="Lerouge P."/>
            <person name="Lohr M."/>
            <person name="Lopez P.J."/>
            <person name="Martens C."/>
            <person name="Maumus F."/>
            <person name="Michel G."/>
            <person name="Miranda-Saavedra D."/>
            <person name="Morales J."/>
            <person name="Moreau H."/>
            <person name="Motomura T."/>
            <person name="Nagasato C."/>
            <person name="Napoli C.A."/>
            <person name="Nelson D.R."/>
            <person name="Nyvall-Collen P."/>
            <person name="Peters A.F."/>
            <person name="Pommier C."/>
            <person name="Potin P."/>
            <person name="Poulain J."/>
            <person name="Quesneville H."/>
            <person name="Read B."/>
            <person name="Rensing S.A."/>
            <person name="Ritter A."/>
            <person name="Rousvoal S."/>
            <person name="Samanta M."/>
            <person name="Samson G."/>
            <person name="Schroeder D.C."/>
            <person name="Segurens B."/>
            <person name="Strittmatter M."/>
            <person name="Tonon T."/>
            <person name="Tregear J.W."/>
            <person name="Valentin K."/>
            <person name="von Dassow P."/>
            <person name="Yamagishi T."/>
            <person name="Van de Peer Y."/>
            <person name="Wincker P."/>
        </authorList>
    </citation>
    <scope>NUCLEOTIDE SEQUENCE [LARGE SCALE GENOMIC DNA]</scope>
    <source>
        <strain evidence="18">Ec32 / CCAP1310/4</strain>
    </source>
</reference>
<evidence type="ECO:0000256" key="13">
    <source>
        <dbReference type="PIRNR" id="PIRNR015950"/>
    </source>
</evidence>
<dbReference type="AlphaFoldDB" id="D7FTH9"/>
<keyword evidence="5 13" id="KW-0547">Nucleotide-binding</keyword>
<keyword evidence="8 14" id="KW-0756">Sterol biosynthesis</keyword>
<evidence type="ECO:0000256" key="1">
    <source>
        <dbReference type="ARBA" id="ARBA00004474"/>
    </source>
</evidence>
<keyword evidence="10 14" id="KW-1207">Sterol metabolism</keyword>
<dbReference type="PIRSF" id="PIRSF015950">
    <property type="entry name" value="Mev_P_decrbx"/>
    <property type="match status" value="1"/>
</dbReference>
<proteinExistence type="inferred from homology"/>
<evidence type="ECO:0000256" key="4">
    <source>
        <dbReference type="ARBA" id="ARBA00022516"/>
    </source>
</evidence>
<comment type="subcellular location">
    <subcellularLocation>
        <location evidence="1">Plastid</location>
    </subcellularLocation>
</comment>
<sequence>MTPAIDSRLCVTCSAPTNIAVIKYWGKDSVALNTPINSSASVTLSQDDLRAITTVAASKDFEKDQLWLNGTEEDVSKNKRFQAVIRQVRALATEKRDEATGEVVVAEGDWDQYRVRIASRNTFPTAAGLASSAAGLACLTFSLAKLFNAKESFDGELSSIARQGSGSACRSLYGGFVKWQKGVREDARDSIAVQVADEHHWPEMRALILVVSADKKDTSSTSGMSTSVQTSPLLGFRAKEVVEPRLAEIEKAYLEKDFATFGKITMQDSNQFHATCLDTYPPIFYMNDVSRSVIRIVHAYNAFHGEIRAAYTFDAGPNAVVYHLAGDSAELLALLLRFYPAPAGSSTSNGSTSTSGAYVNSAAALEAAREADACLPEGLYEACLKTGRTPTVGEVKMVYYTKAGGPPRVLGDEERMLDLETGDPVFPSASGSS</sequence>
<dbReference type="InterPro" id="IPR014721">
    <property type="entry name" value="Ribsml_uS5_D2-typ_fold_subgr"/>
</dbReference>
<dbReference type="OMA" id="LTLHAMM"/>
<dbReference type="Pfam" id="PF18376">
    <property type="entry name" value="MDD_C"/>
    <property type="match status" value="1"/>
</dbReference>
<evidence type="ECO:0000313" key="17">
    <source>
        <dbReference type="EMBL" id="CBJ48557.1"/>
    </source>
</evidence>
<dbReference type="InterPro" id="IPR005935">
    <property type="entry name" value="Mev_decarb"/>
</dbReference>
<keyword evidence="12 13" id="KW-0456">Lyase</keyword>
<dbReference type="Proteomes" id="UP000002630">
    <property type="component" value="Linkage Group LG11"/>
</dbReference>
<keyword evidence="6 13" id="KW-0067">ATP-binding</keyword>
<dbReference type="GO" id="GO:0019287">
    <property type="term" value="P:isopentenyl diphosphate biosynthetic process, mevalonate pathway"/>
    <property type="evidence" value="ECO:0007669"/>
    <property type="project" value="UniProtKB-UniRule"/>
</dbReference>
<gene>
    <name evidence="17" type="primary">MVD</name>
    <name evidence="17" type="ORF">Esi_0025_0125</name>
</gene>
<dbReference type="OrthoDB" id="10253702at2759"/>
<evidence type="ECO:0000256" key="10">
    <source>
        <dbReference type="ARBA" id="ARBA00023166"/>
    </source>
</evidence>
<dbReference type="InterPro" id="IPR036554">
    <property type="entry name" value="GHMP_kinase_C_sf"/>
</dbReference>
<comment type="function">
    <text evidence="14">Catalyzes the ATP dependent decarboxylation of (R)-5-diphosphomevalonate to form isopentenyl diphosphate (IPP). Functions in the mevalonate (MVA) pathway leading to isopentenyl diphosphate (IPP), a key precursor for the biosynthesis of isoprenoids and sterol synthesis.</text>
</comment>
<dbReference type="InterPro" id="IPR029765">
    <property type="entry name" value="Mev_diP_decarb"/>
</dbReference>
<dbReference type="GO" id="GO:0006695">
    <property type="term" value="P:cholesterol biosynthetic process"/>
    <property type="evidence" value="ECO:0007669"/>
    <property type="project" value="UniProtKB-UniPathway"/>
</dbReference>
<keyword evidence="4 14" id="KW-0444">Lipid biosynthesis</keyword>
<dbReference type="GO" id="GO:0005829">
    <property type="term" value="C:cytosol"/>
    <property type="evidence" value="ECO:0007669"/>
    <property type="project" value="InterPro"/>
</dbReference>
<keyword evidence="18" id="KW-1185">Reference proteome</keyword>
<evidence type="ECO:0000256" key="6">
    <source>
        <dbReference type="ARBA" id="ARBA00022840"/>
    </source>
</evidence>
<dbReference type="eggNOG" id="KOG2833">
    <property type="taxonomic scope" value="Eukaryota"/>
</dbReference>
<keyword evidence="11 14" id="KW-0753">Steroid metabolism</keyword>